<dbReference type="EMBL" id="LKEU01000033">
    <property type="protein sequence ID" value="OFV70155.1"/>
    <property type="molecule type" value="Genomic_DNA"/>
</dbReference>
<evidence type="ECO:0000256" key="1">
    <source>
        <dbReference type="SAM" id="Phobius"/>
    </source>
</evidence>
<reference evidence="2 3" key="1">
    <citation type="submission" date="2015-09" db="EMBL/GenBank/DDBJ databases">
        <title>Genome sequence of Acetobacterium wieringae DSM 1911.</title>
        <authorList>
            <person name="Poehlein A."/>
            <person name="Bengelsdorf F.R."/>
            <person name="Schiel-Bengelsdorf B."/>
            <person name="Duerre P."/>
            <person name="Daniel R."/>
        </authorList>
    </citation>
    <scope>NUCLEOTIDE SEQUENCE [LARGE SCALE GENOMIC DNA]</scope>
    <source>
        <strain evidence="2 3">DSM 1911</strain>
    </source>
</reference>
<gene>
    <name evidence="2" type="ORF">ACWI_23600</name>
</gene>
<dbReference type="NCBIfam" id="TIGR02532">
    <property type="entry name" value="IV_pilin_GFxxxE"/>
    <property type="match status" value="1"/>
</dbReference>
<organism evidence="2 3">
    <name type="scientific">Acetobacterium wieringae</name>
    <dbReference type="NCBI Taxonomy" id="52694"/>
    <lineage>
        <taxon>Bacteria</taxon>
        <taxon>Bacillati</taxon>
        <taxon>Bacillota</taxon>
        <taxon>Clostridia</taxon>
        <taxon>Eubacteriales</taxon>
        <taxon>Eubacteriaceae</taxon>
        <taxon>Acetobacterium</taxon>
    </lineage>
</organism>
<name>A0A1F2PGG5_9FIRM</name>
<protein>
    <recommendedName>
        <fullName evidence="4">Prepilin-type N-terminal cleavage/methylation domain-containing protein</fullName>
    </recommendedName>
</protein>
<dbReference type="Pfam" id="PF07963">
    <property type="entry name" value="N_methyl"/>
    <property type="match status" value="1"/>
</dbReference>
<dbReference type="AlphaFoldDB" id="A0A1F2PGG5"/>
<evidence type="ECO:0000313" key="3">
    <source>
        <dbReference type="Proteomes" id="UP000176244"/>
    </source>
</evidence>
<sequence length="175" mass="19079">MGMKKLNFFRSKKGFTLIEVIAALIITSILMVAVISVFLMSQKIYTRGGDISYKQKSITNIETDLQNALATATSFTVDTIQPTSTTVYGIGFNSQGNCVEVINGVAYQTDQITALSFNVSNGNTMNYEIVPKHEMSVLKGGIVMNNIKSATLNTQLNGDDKKGYLVITLVNKGDF</sequence>
<keyword evidence="1" id="KW-1133">Transmembrane helix</keyword>
<comment type="caution">
    <text evidence="2">The sequence shown here is derived from an EMBL/GenBank/DDBJ whole genome shotgun (WGS) entry which is preliminary data.</text>
</comment>
<evidence type="ECO:0008006" key="4">
    <source>
        <dbReference type="Google" id="ProtNLM"/>
    </source>
</evidence>
<dbReference type="PROSITE" id="PS00409">
    <property type="entry name" value="PROKAR_NTER_METHYL"/>
    <property type="match status" value="1"/>
</dbReference>
<dbReference type="OrthoDB" id="1778735at2"/>
<proteinExistence type="predicted"/>
<accession>A0A1F2PGG5</accession>
<dbReference type="STRING" id="52694.ACWI_23600"/>
<dbReference type="Proteomes" id="UP000176244">
    <property type="component" value="Unassembled WGS sequence"/>
</dbReference>
<feature type="transmembrane region" description="Helical" evidence="1">
    <location>
        <begin position="20"/>
        <end position="40"/>
    </location>
</feature>
<keyword evidence="1" id="KW-0472">Membrane</keyword>
<dbReference type="InterPro" id="IPR012902">
    <property type="entry name" value="N_methyl_site"/>
</dbReference>
<evidence type="ECO:0000313" key="2">
    <source>
        <dbReference type="EMBL" id="OFV70155.1"/>
    </source>
</evidence>
<keyword evidence="1" id="KW-0812">Transmembrane</keyword>